<feature type="region of interest" description="Disordered" evidence="2">
    <location>
        <begin position="128"/>
        <end position="167"/>
    </location>
</feature>
<dbReference type="CDD" id="cd00118">
    <property type="entry name" value="LysM"/>
    <property type="match status" value="2"/>
</dbReference>
<dbReference type="Gene3D" id="2.40.40.10">
    <property type="entry name" value="RlpA-like domain"/>
    <property type="match status" value="1"/>
</dbReference>
<dbReference type="SMART" id="SM00257">
    <property type="entry name" value="LysM"/>
    <property type="match status" value="2"/>
</dbReference>
<dbReference type="InterPro" id="IPR010611">
    <property type="entry name" value="3D_dom"/>
</dbReference>
<dbReference type="InterPro" id="IPR018392">
    <property type="entry name" value="LysM"/>
</dbReference>
<keyword evidence="1 3" id="KW-0732">Signal</keyword>
<keyword evidence="6" id="KW-1185">Reference proteome</keyword>
<evidence type="ECO:0000259" key="4">
    <source>
        <dbReference type="PROSITE" id="PS51782"/>
    </source>
</evidence>
<dbReference type="SUPFAM" id="SSF54106">
    <property type="entry name" value="LysM domain"/>
    <property type="match status" value="2"/>
</dbReference>
<dbReference type="Pfam" id="PF06725">
    <property type="entry name" value="3D"/>
    <property type="match status" value="1"/>
</dbReference>
<dbReference type="CDD" id="cd22786">
    <property type="entry name" value="DPBB_YuiC-like"/>
    <property type="match status" value="1"/>
</dbReference>
<comment type="caution">
    <text evidence="5">The sequence shown here is derived from an EMBL/GenBank/DDBJ whole genome shotgun (WGS) entry which is preliminary data.</text>
</comment>
<reference evidence="5 6" key="1">
    <citation type="submission" date="2024-09" db="EMBL/GenBank/DDBJ databases">
        <authorList>
            <person name="Sun Q."/>
            <person name="Mori K."/>
        </authorList>
    </citation>
    <scope>NUCLEOTIDE SEQUENCE [LARGE SCALE GENOMIC DNA]</scope>
    <source>
        <strain evidence="5 6">NCAIM B.02529</strain>
    </source>
</reference>
<name>A0ABV6LQE3_9BACI</name>
<feature type="signal peptide" evidence="3">
    <location>
        <begin position="1"/>
        <end position="24"/>
    </location>
</feature>
<evidence type="ECO:0000313" key="5">
    <source>
        <dbReference type="EMBL" id="MFC0524631.1"/>
    </source>
</evidence>
<dbReference type="Gene3D" id="3.10.350.10">
    <property type="entry name" value="LysM domain"/>
    <property type="match status" value="2"/>
</dbReference>
<feature type="chain" id="PRO_5046948689" evidence="3">
    <location>
        <begin position="25"/>
        <end position="262"/>
    </location>
</feature>
<evidence type="ECO:0000313" key="6">
    <source>
        <dbReference type="Proteomes" id="UP001589836"/>
    </source>
</evidence>
<accession>A0ABV6LQE3</accession>
<organism evidence="5 6">
    <name type="scientific">Pontibacillus salicampi</name>
    <dbReference type="NCBI Taxonomy" id="1449801"/>
    <lineage>
        <taxon>Bacteria</taxon>
        <taxon>Bacillati</taxon>
        <taxon>Bacillota</taxon>
        <taxon>Bacilli</taxon>
        <taxon>Bacillales</taxon>
        <taxon>Bacillaceae</taxon>
        <taxon>Pontibacillus</taxon>
    </lineage>
</organism>
<dbReference type="InterPro" id="IPR036908">
    <property type="entry name" value="RlpA-like_sf"/>
</dbReference>
<feature type="compositionally biased region" description="Polar residues" evidence="2">
    <location>
        <begin position="128"/>
        <end position="139"/>
    </location>
</feature>
<dbReference type="SUPFAM" id="SSF50685">
    <property type="entry name" value="Barwin-like endoglucanases"/>
    <property type="match status" value="1"/>
</dbReference>
<dbReference type="PANTHER" id="PTHR39160">
    <property type="entry name" value="CELL WALL-BINDING PROTEIN YOCH"/>
    <property type="match status" value="1"/>
</dbReference>
<dbReference type="InterPro" id="IPR051933">
    <property type="entry name" value="Resuscitation_pf_RpfB"/>
</dbReference>
<sequence length="262" mass="27632">MKKTVLSLAAVATITGATTVSASAQDVTVNKGDTLWSIGQENGISVSQLKEINNLDSNIIYPSQRLSVDGQAETSNQQAQSSQSYTVKSGDTLWSIGQENGVSVASLKSWNNLSSSLIFPGQELALNGSTSTEGETVQKQQSQSNQAEATNNNNNAEQKQSSQEPEGKTYNMEATAYTANCDGCSGVTATGIDLNANPNKKVIAVDPDTIPLGSEVYVEGYGKAVAGDIGGDIQGNRIDVFMKNHSEAINFGRQTVEVTVLD</sequence>
<feature type="domain" description="LysM" evidence="4">
    <location>
        <begin position="83"/>
        <end position="126"/>
    </location>
</feature>
<dbReference type="Proteomes" id="UP001589836">
    <property type="component" value="Unassembled WGS sequence"/>
</dbReference>
<dbReference type="EMBL" id="JBHLTP010000011">
    <property type="protein sequence ID" value="MFC0524631.1"/>
    <property type="molecule type" value="Genomic_DNA"/>
</dbReference>
<protein>
    <submittedName>
        <fullName evidence="5">LysM peptidoglycan-binding domain-containing protein</fullName>
    </submittedName>
</protein>
<dbReference type="PANTHER" id="PTHR39160:SF6">
    <property type="entry name" value="CELL WALL-BINDING PROTEIN YOCH"/>
    <property type="match status" value="1"/>
</dbReference>
<proteinExistence type="predicted"/>
<evidence type="ECO:0000256" key="1">
    <source>
        <dbReference type="ARBA" id="ARBA00022729"/>
    </source>
</evidence>
<evidence type="ECO:0000256" key="3">
    <source>
        <dbReference type="SAM" id="SignalP"/>
    </source>
</evidence>
<dbReference type="InterPro" id="IPR036779">
    <property type="entry name" value="LysM_dom_sf"/>
</dbReference>
<gene>
    <name evidence="5" type="ORF">ACFFGV_13725</name>
</gene>
<dbReference type="Pfam" id="PF01476">
    <property type="entry name" value="LysM"/>
    <property type="match status" value="2"/>
</dbReference>
<dbReference type="RefSeq" id="WP_377348791.1">
    <property type="nucleotide sequence ID" value="NZ_JBHLTP010000011.1"/>
</dbReference>
<feature type="compositionally biased region" description="Low complexity" evidence="2">
    <location>
        <begin position="140"/>
        <end position="164"/>
    </location>
</feature>
<dbReference type="PROSITE" id="PS51782">
    <property type="entry name" value="LYSM"/>
    <property type="match status" value="2"/>
</dbReference>
<evidence type="ECO:0000256" key="2">
    <source>
        <dbReference type="SAM" id="MobiDB-lite"/>
    </source>
</evidence>
<feature type="domain" description="LysM" evidence="4">
    <location>
        <begin position="25"/>
        <end position="68"/>
    </location>
</feature>